<evidence type="ECO:0000256" key="17">
    <source>
        <dbReference type="ARBA" id="ARBA00047951"/>
    </source>
</evidence>
<organism evidence="26 27">
    <name type="scientific">Penstemon smallii</name>
    <dbReference type="NCBI Taxonomy" id="265156"/>
    <lineage>
        <taxon>Eukaryota</taxon>
        <taxon>Viridiplantae</taxon>
        <taxon>Streptophyta</taxon>
        <taxon>Embryophyta</taxon>
        <taxon>Tracheophyta</taxon>
        <taxon>Spermatophyta</taxon>
        <taxon>Magnoliopsida</taxon>
        <taxon>eudicotyledons</taxon>
        <taxon>Gunneridae</taxon>
        <taxon>Pentapetalae</taxon>
        <taxon>asterids</taxon>
        <taxon>lamiids</taxon>
        <taxon>Lamiales</taxon>
        <taxon>Plantaginaceae</taxon>
        <taxon>Cheloneae</taxon>
        <taxon>Penstemon</taxon>
    </lineage>
</organism>
<evidence type="ECO:0000256" key="21">
    <source>
        <dbReference type="SAM" id="MobiDB-lite"/>
    </source>
</evidence>
<dbReference type="Pfam" id="PF13947">
    <property type="entry name" value="GUB_WAK_bind"/>
    <property type="match status" value="2"/>
</dbReference>
<evidence type="ECO:0000256" key="11">
    <source>
        <dbReference type="ARBA" id="ARBA00022840"/>
    </source>
</evidence>
<dbReference type="Gene3D" id="1.10.510.10">
    <property type="entry name" value="Transferase(Phosphotransferase) domain 1"/>
    <property type="match status" value="4"/>
</dbReference>
<dbReference type="SMART" id="SM00181">
    <property type="entry name" value="EGF"/>
    <property type="match status" value="6"/>
</dbReference>
<feature type="binding site" evidence="20">
    <location>
        <position position="2086"/>
    </location>
    <ligand>
        <name>ATP</name>
        <dbReference type="ChEBI" id="CHEBI:30616"/>
    </ligand>
</feature>
<evidence type="ECO:0000256" key="15">
    <source>
        <dbReference type="ARBA" id="ARBA00023180"/>
    </source>
</evidence>
<feature type="domain" description="EGF-like" evidence="25">
    <location>
        <begin position="290"/>
        <end position="330"/>
    </location>
</feature>
<evidence type="ECO:0000256" key="12">
    <source>
        <dbReference type="ARBA" id="ARBA00022989"/>
    </source>
</evidence>
<evidence type="ECO:0000256" key="16">
    <source>
        <dbReference type="ARBA" id="ARBA00047558"/>
    </source>
</evidence>
<dbReference type="InterPro" id="IPR009030">
    <property type="entry name" value="Growth_fac_rcpt_cys_sf"/>
</dbReference>
<dbReference type="SUPFAM" id="SSF57196">
    <property type="entry name" value="EGF/Laminin"/>
    <property type="match status" value="2"/>
</dbReference>
<dbReference type="SMART" id="SM00220">
    <property type="entry name" value="S_TKc"/>
    <property type="match status" value="4"/>
</dbReference>
<dbReference type="InterPro" id="IPR024731">
    <property type="entry name" value="NELL2-like_EGF"/>
</dbReference>
<feature type="domain" description="EGF-like" evidence="25">
    <location>
        <begin position="1932"/>
        <end position="1974"/>
    </location>
</feature>
<keyword evidence="3 19" id="KW-0245">EGF-like domain</keyword>
<dbReference type="PROSITE" id="PS00108">
    <property type="entry name" value="PROTEIN_KINASE_ST"/>
    <property type="match status" value="4"/>
</dbReference>
<dbReference type="Pfam" id="PF00069">
    <property type="entry name" value="Pkinase"/>
    <property type="match status" value="4"/>
</dbReference>
<dbReference type="GO" id="GO:0005524">
    <property type="term" value="F:ATP binding"/>
    <property type="evidence" value="ECO:0007669"/>
    <property type="project" value="UniProtKB-UniRule"/>
</dbReference>
<keyword evidence="12 22" id="KW-1133">Transmembrane helix</keyword>
<evidence type="ECO:0000256" key="14">
    <source>
        <dbReference type="ARBA" id="ARBA00023157"/>
    </source>
</evidence>
<keyword evidence="13 22" id="KW-0472">Membrane</keyword>
<dbReference type="InterPro" id="IPR011009">
    <property type="entry name" value="Kinase-like_dom_sf"/>
</dbReference>
<comment type="subcellular location">
    <subcellularLocation>
        <location evidence="1">Membrane</location>
        <topology evidence="1">Single-pass type I membrane protein</topology>
    </subcellularLocation>
</comment>
<dbReference type="Gene3D" id="2.10.25.10">
    <property type="entry name" value="Laminin"/>
    <property type="match status" value="6"/>
</dbReference>
<dbReference type="SMART" id="SM00179">
    <property type="entry name" value="EGF_CA"/>
    <property type="match status" value="4"/>
</dbReference>
<feature type="domain" description="EGF-like" evidence="25">
    <location>
        <begin position="239"/>
        <end position="289"/>
    </location>
</feature>
<dbReference type="PANTHER" id="PTHR27005:SF283">
    <property type="entry name" value="OS02G0633066 PROTEIN"/>
    <property type="match status" value="1"/>
</dbReference>
<accession>A0ABD3SNF3</accession>
<comment type="caution">
    <text evidence="19">Lacks conserved residue(s) required for the propagation of feature annotation.</text>
</comment>
<dbReference type="PROSITE" id="PS00107">
    <property type="entry name" value="PROTEIN_KINASE_ATP"/>
    <property type="match status" value="4"/>
</dbReference>
<dbReference type="InterPro" id="IPR025287">
    <property type="entry name" value="WAK_GUB"/>
</dbReference>
<dbReference type="PANTHER" id="PTHR27005">
    <property type="entry name" value="WALL-ASSOCIATED RECEPTOR KINASE-LIKE 21"/>
    <property type="match status" value="1"/>
</dbReference>
<dbReference type="Pfam" id="PF12947">
    <property type="entry name" value="EGF_3"/>
    <property type="match status" value="1"/>
</dbReference>
<evidence type="ECO:0000256" key="2">
    <source>
        <dbReference type="ARBA" id="ARBA00022527"/>
    </source>
</evidence>
<keyword evidence="11 20" id="KW-0067">ATP-binding</keyword>
<dbReference type="InterPro" id="IPR049883">
    <property type="entry name" value="NOTCH1_EGF-like"/>
</dbReference>
<dbReference type="PROSITE" id="PS01186">
    <property type="entry name" value="EGF_2"/>
    <property type="match status" value="1"/>
</dbReference>
<gene>
    <name evidence="26" type="ORF">ACJIZ3_022163</name>
</gene>
<keyword evidence="6 22" id="KW-0812">Transmembrane</keyword>
<protein>
    <submittedName>
        <fullName evidence="26">Uncharacterized protein</fullName>
    </submittedName>
</protein>
<feature type="domain" description="EGF-like" evidence="25">
    <location>
        <begin position="842"/>
        <end position="876"/>
    </location>
</feature>
<dbReference type="InterPro" id="IPR008271">
    <property type="entry name" value="Ser/Thr_kinase_AS"/>
</dbReference>
<evidence type="ECO:0000256" key="4">
    <source>
        <dbReference type="ARBA" id="ARBA00022553"/>
    </source>
</evidence>
<dbReference type="PROSITE" id="PS50026">
    <property type="entry name" value="EGF_3"/>
    <property type="match status" value="5"/>
</dbReference>
<feature type="transmembrane region" description="Helical" evidence="22">
    <location>
        <begin position="1648"/>
        <end position="1667"/>
    </location>
</feature>
<evidence type="ECO:0000313" key="26">
    <source>
        <dbReference type="EMBL" id="KAL3826134.1"/>
    </source>
</evidence>
<evidence type="ECO:0000256" key="9">
    <source>
        <dbReference type="ARBA" id="ARBA00022741"/>
    </source>
</evidence>
<feature type="domain" description="Protein kinase" evidence="24">
    <location>
        <begin position="1314"/>
        <end position="1596"/>
    </location>
</feature>
<dbReference type="InterPro" id="IPR000152">
    <property type="entry name" value="EGF-type_Asp/Asn_hydroxyl_site"/>
</dbReference>
<dbReference type="InterPro" id="IPR001881">
    <property type="entry name" value="EGF-like_Ca-bd_dom"/>
</dbReference>
<feature type="region of interest" description="Disordered" evidence="21">
    <location>
        <begin position="2363"/>
        <end position="2392"/>
    </location>
</feature>
<evidence type="ECO:0000256" key="22">
    <source>
        <dbReference type="SAM" id="Phobius"/>
    </source>
</evidence>
<evidence type="ECO:0000256" key="5">
    <source>
        <dbReference type="ARBA" id="ARBA00022679"/>
    </source>
</evidence>
<evidence type="ECO:0000256" key="18">
    <source>
        <dbReference type="ARBA" id="ARBA00058961"/>
    </source>
</evidence>
<dbReference type="InterPro" id="IPR017441">
    <property type="entry name" value="Protein_kinase_ATP_BS"/>
</dbReference>
<dbReference type="EMBL" id="JBJXBP010000006">
    <property type="protein sequence ID" value="KAL3826134.1"/>
    <property type="molecule type" value="Genomic_DNA"/>
</dbReference>
<keyword evidence="27" id="KW-1185">Reference proteome</keyword>
<feature type="signal peptide" evidence="23">
    <location>
        <begin position="1"/>
        <end position="20"/>
    </location>
</feature>
<evidence type="ECO:0000259" key="24">
    <source>
        <dbReference type="PROSITE" id="PS50011"/>
    </source>
</evidence>
<comment type="catalytic activity">
    <reaction evidence="16">
        <text>L-seryl-[protein] + ATP = O-phospho-L-seryl-[protein] + ADP + H(+)</text>
        <dbReference type="Rhea" id="RHEA:17989"/>
        <dbReference type="Rhea" id="RHEA-COMP:9863"/>
        <dbReference type="Rhea" id="RHEA-COMP:11604"/>
        <dbReference type="ChEBI" id="CHEBI:15378"/>
        <dbReference type="ChEBI" id="CHEBI:29999"/>
        <dbReference type="ChEBI" id="CHEBI:30616"/>
        <dbReference type="ChEBI" id="CHEBI:83421"/>
        <dbReference type="ChEBI" id="CHEBI:456216"/>
    </reaction>
</comment>
<dbReference type="FunFam" id="1.10.510.10:FF:000084">
    <property type="entry name" value="Wall-associated receptor kinase 2"/>
    <property type="match status" value="4"/>
</dbReference>
<dbReference type="Proteomes" id="UP001634393">
    <property type="component" value="Unassembled WGS sequence"/>
</dbReference>
<dbReference type="PROSITE" id="PS50011">
    <property type="entry name" value="PROTEIN_KINASE_DOM"/>
    <property type="match status" value="4"/>
</dbReference>
<evidence type="ECO:0000256" key="23">
    <source>
        <dbReference type="SAM" id="SignalP"/>
    </source>
</evidence>
<evidence type="ECO:0000256" key="7">
    <source>
        <dbReference type="ARBA" id="ARBA00022729"/>
    </source>
</evidence>
<comment type="catalytic activity">
    <reaction evidence="17">
        <text>L-threonyl-[protein] + ATP = O-phospho-L-threonyl-[protein] + ADP + H(+)</text>
        <dbReference type="Rhea" id="RHEA:46608"/>
        <dbReference type="Rhea" id="RHEA-COMP:11060"/>
        <dbReference type="Rhea" id="RHEA-COMP:11605"/>
        <dbReference type="ChEBI" id="CHEBI:15378"/>
        <dbReference type="ChEBI" id="CHEBI:30013"/>
        <dbReference type="ChEBI" id="CHEBI:30616"/>
        <dbReference type="ChEBI" id="CHEBI:61977"/>
        <dbReference type="ChEBI" id="CHEBI:456216"/>
    </reaction>
</comment>
<evidence type="ECO:0000256" key="3">
    <source>
        <dbReference type="ARBA" id="ARBA00022536"/>
    </source>
</evidence>
<feature type="binding site" evidence="20">
    <location>
        <position position="1343"/>
    </location>
    <ligand>
        <name>ATP</name>
        <dbReference type="ChEBI" id="CHEBI:30616"/>
    </ligand>
</feature>
<feature type="chain" id="PRO_5044891774" evidence="23">
    <location>
        <begin position="21"/>
        <end position="2392"/>
    </location>
</feature>
<dbReference type="FunFam" id="2.10.25.10:FF:000038">
    <property type="entry name" value="Fibrillin 2"/>
    <property type="match status" value="3"/>
</dbReference>
<dbReference type="InterPro" id="IPR018097">
    <property type="entry name" value="EGF_Ca-bd_CS"/>
</dbReference>
<dbReference type="InterPro" id="IPR000719">
    <property type="entry name" value="Prot_kinase_dom"/>
</dbReference>
<evidence type="ECO:0000256" key="1">
    <source>
        <dbReference type="ARBA" id="ARBA00004479"/>
    </source>
</evidence>
<dbReference type="Pfam" id="PF07645">
    <property type="entry name" value="EGF_CA"/>
    <property type="match status" value="2"/>
</dbReference>
<dbReference type="Gene3D" id="3.30.200.20">
    <property type="entry name" value="Phosphorylase Kinase, domain 1"/>
    <property type="match status" value="4"/>
</dbReference>
<feature type="domain" description="Protein kinase" evidence="24">
    <location>
        <begin position="412"/>
        <end position="694"/>
    </location>
</feature>
<keyword evidence="2" id="KW-0723">Serine/threonine-protein kinase</keyword>
<dbReference type="GO" id="GO:0016020">
    <property type="term" value="C:membrane"/>
    <property type="evidence" value="ECO:0007669"/>
    <property type="project" value="UniProtKB-SubCell"/>
</dbReference>
<feature type="transmembrane region" description="Helical" evidence="22">
    <location>
        <begin position="340"/>
        <end position="362"/>
    </location>
</feature>
<dbReference type="FunFam" id="3.30.200.20:FF:000043">
    <property type="entry name" value="Wall-associated receptor kinase 2"/>
    <property type="match status" value="4"/>
</dbReference>
<keyword evidence="10" id="KW-0418">Kinase</keyword>
<evidence type="ECO:0000313" key="27">
    <source>
        <dbReference type="Proteomes" id="UP001634393"/>
    </source>
</evidence>
<feature type="domain" description="Protein kinase" evidence="24">
    <location>
        <begin position="968"/>
        <end position="1250"/>
    </location>
</feature>
<dbReference type="InterPro" id="IPR000742">
    <property type="entry name" value="EGF"/>
</dbReference>
<dbReference type="SUPFAM" id="SSF57184">
    <property type="entry name" value="Growth factor receptor domain"/>
    <property type="match status" value="1"/>
</dbReference>
<keyword evidence="9 20" id="KW-0547">Nucleotide-binding</keyword>
<evidence type="ECO:0000256" key="10">
    <source>
        <dbReference type="ARBA" id="ARBA00022777"/>
    </source>
</evidence>
<dbReference type="CDD" id="cd14066">
    <property type="entry name" value="STKc_IRAK"/>
    <property type="match status" value="4"/>
</dbReference>
<evidence type="ECO:0000256" key="8">
    <source>
        <dbReference type="ARBA" id="ARBA00022737"/>
    </source>
</evidence>
<evidence type="ECO:0000256" key="19">
    <source>
        <dbReference type="PROSITE-ProRule" id="PRU00076"/>
    </source>
</evidence>
<dbReference type="SUPFAM" id="SSF56112">
    <property type="entry name" value="Protein kinase-like (PK-like)"/>
    <property type="match status" value="4"/>
</dbReference>
<feature type="domain" description="Protein kinase" evidence="24">
    <location>
        <begin position="2057"/>
        <end position="2340"/>
    </location>
</feature>
<dbReference type="PROSITE" id="PS01187">
    <property type="entry name" value="EGF_CA"/>
    <property type="match status" value="3"/>
</dbReference>
<dbReference type="CDD" id="cd00054">
    <property type="entry name" value="EGF_CA"/>
    <property type="match status" value="4"/>
</dbReference>
<keyword evidence="8" id="KW-0677">Repeat</keyword>
<comment type="function">
    <text evidence="18">Serine/threonine-protein kinase that may function as a signaling receptor of extracellular matrix component. Binding to pectin may have significance in the control of cell expansion, morphogenesis and development.</text>
</comment>
<feature type="compositionally biased region" description="Polar residues" evidence="21">
    <location>
        <begin position="2367"/>
        <end position="2381"/>
    </location>
</feature>
<evidence type="ECO:0000256" key="20">
    <source>
        <dbReference type="PROSITE-ProRule" id="PRU10141"/>
    </source>
</evidence>
<feature type="transmembrane region" description="Helical" evidence="22">
    <location>
        <begin position="1985"/>
        <end position="2006"/>
    </location>
</feature>
<feature type="transmembrane region" description="Helical" evidence="22">
    <location>
        <begin position="891"/>
        <end position="916"/>
    </location>
</feature>
<evidence type="ECO:0000256" key="13">
    <source>
        <dbReference type="ARBA" id="ARBA00023136"/>
    </source>
</evidence>
<keyword evidence="15" id="KW-0325">Glycoprotein</keyword>
<comment type="caution">
    <text evidence="26">The sequence shown here is derived from an EMBL/GenBank/DDBJ whole genome shotgun (WGS) entry which is preliminary data.</text>
</comment>
<keyword evidence="4" id="KW-0597">Phosphoprotein</keyword>
<feature type="binding site" evidence="20">
    <location>
        <position position="997"/>
    </location>
    <ligand>
        <name>ATP</name>
        <dbReference type="ChEBI" id="CHEBI:30616"/>
    </ligand>
</feature>
<evidence type="ECO:0000259" key="25">
    <source>
        <dbReference type="PROSITE" id="PS50026"/>
    </source>
</evidence>
<evidence type="ECO:0000256" key="6">
    <source>
        <dbReference type="ARBA" id="ARBA00022692"/>
    </source>
</evidence>
<keyword evidence="7 23" id="KW-0732">Signal</keyword>
<keyword evidence="5" id="KW-0808">Transferase</keyword>
<feature type="domain" description="EGF-like" evidence="25">
    <location>
        <begin position="1881"/>
        <end position="1931"/>
    </location>
</feature>
<name>A0ABD3SNF3_9LAMI</name>
<dbReference type="InterPro" id="IPR045274">
    <property type="entry name" value="WAK-like"/>
</dbReference>
<keyword evidence="14" id="KW-1015">Disulfide bond</keyword>
<proteinExistence type="predicted"/>
<reference evidence="26 27" key="1">
    <citation type="submission" date="2024-12" db="EMBL/GenBank/DDBJ databases">
        <title>The unique morphological basis and parallel evolutionary history of personate flowers in Penstemon.</title>
        <authorList>
            <person name="Depatie T.H."/>
            <person name="Wessinger C.A."/>
        </authorList>
    </citation>
    <scope>NUCLEOTIDE SEQUENCE [LARGE SCALE GENOMIC DNA]</scope>
    <source>
        <strain evidence="26">WTNN_2</strain>
        <tissue evidence="26">Leaf</tissue>
    </source>
</reference>
<sequence>MSPNSACIYLFLWLVSLALAIPTSIAKPNCKSKCGNLTVQYPFGIGKDCSIDPSFDINCNTSFNPPKSFITKLNLEVFDILDDTLRVNNTVIASCYNQTGDNISSEEVDIDLTKSPFTISDTNKFTVVGCDDYGSITEFETPGFFSGCFALCSSIEEVIEGECSDTGCCQIDIPKGLKTFAEYFPSKARGMNVTSFNPCGYAFLADPNTFRFSVSDLNDPTFQERTAQNVPLVLDWAIGTKNCSEATKFHNFTCFQNSVCVDSENGLGGYRCTCSQGYKGNPYLSPGCTDINECERNPNPCDEHGICTNTPGSFNCSCKKGYRGDGRGCAENSQFPVIKYSLGISSGFLVLIIVLMVLCFSIKKQKLKELREKFFQQNGGLLLKQRLSLNESSMKSNKIFSAEELEKATNKYSDDRILGRGGYGTVYKGILHDHQVVAIKKSRIMDYSQIEQFINEVIILTQVNHRNVVKLLGCCLETEVPLLVYEYVSNDTLFYHIHNNGGMPWFSWDNRLRIVTEAAGALAYLHSAAGMTIIHRDVKSPNILLDEYYTAKISDFGASRLVPIDQTQISTLVQGTLGYLDPEYFQTSQLTEKSDVYSFGVVLAELMTARKPLSNTEIEEEKILATYFVTSLKENRLFQIVDPRVLREGSLVQISSIAELIKRCLRLHGEERPTMKEVAMELEGLRKWSTHPWTEQGVEEEVIGLIREQPSDLYTVTINPETSVPKGFKTYDTFLGAVKNHTSVSSFNLCSYAFLGDPTQFEFRGASDLSDPNFSDRVKSSVNIVLDWVIGNLTCAGVHSLDNYACKTNSYCVDSNTGLEGYRCRCNNGYEGNPYLDPGCTDIDECADPSTNNCENICTNTLGSFNCSCPNGYSGDAIKGGKGCIAPNSHFPILGVSLGVGFGFLALIISVTLLFFNHNKRKIIKLREKFFQQNGGLLLKQQISSSETPMDSTKIFTAEELEKATDNYSEDRIIGRGGYGTVYKGILPDKRIVAIKKSKVMDESQVEQFINEVIILTQVNHRNVVKLLGCCLESDVPLLVYEYVSNGTLLQHIQNKGALTWLSLDNRLRIALESAGALSYLHSAASKPVIHRDVKSANILLDQNYTAKIADFGASRLISLDQTEVTTMVQGTLGYLDPEYFHSSQLTEKSDVYSFGVVLAELMTGKKAIDMERSQDERNLTTCFLMSMKENRLFQILEPRVVREGSLEQLQAIGELVKRCLHMNGEDRPTMKEVATELEGLRKFTNHPWAQQPVQCEESVGLMNGNESMDLYTAPITSSDLYTVSISSGDLSGQYPSDPKHMMFPRLEKATDNYSEDRIIGRGGYGTVYKGILPDKRIVAIKKSKVMDESQVEQFINEVIILTQVNHRNVVKLLGCCLESDVPLLVYEYVSNGTLLQHIQNKGALTWLSLDNRLRIALESAGALSYLHSAASKPVIHRDVKSANILLDQNYTAKIADFGASRLISLDQTEVTTMVQGTLGYLDPEYFHSSQLTEKSDVYSFGVVLAELMTGKKAIDMERSQDERNLTTCFLMSMKENRLFQILEPRVVREGSLEQLQAIGELVKRCLHMNGEDRPTMKEVAMELEGLRKFTNHPWAQQPVQCEESVGLMNGNESMDLYTAPITSSDLYTVSISSGDLSGQYPSDPKHMIMSAFFHLFFFSLVIPLTLATTSTKLITQGTTISKPNCQNKCGNITIPYPFGIGTDCSIDPWFSINCNTTSLNNSPKPFISQNNLEVFGITDDKLLIKNSVSAGCYDALGNRTRRDRVIINLASSPFTFSDSNKFNVVGCDDLAITIGSEGRNFSTGCFATCSSTDDLIEGECSGLGINSLDAHVNVFPFNPCGYAFLGDPDSFRFSVSDLNDSSYEERIIQNVPVVLDWEIGIRNCSEAVKSNDFACFGNSVCVDSETGFGGYRCNCSKGYEGNPYLSPGCTDINECVNNPCDEHGICTNSPGSFHCSCKKGYRGDGIKDGRGCTADNSGFPVVKFSLGVSFGFLAIIIAVTVIYFSTQKWKLMKVREKFFQQNGGLLLKQQLSSNESSMKSTKIFTAEELEKATNNYADDRILGRGGYGVVYKGILHDKKLVAIKKSRVMDQTQIEQFINEVIILTQVNHRNVVKLLGCCLETEVPMLVYEYISNGTLYHHIHNNGGMPWFSWDNRLRIATEAAGALAYLHSAAGMPIIHRDVKSPNILLDEYYTAKIADFGASRLVPIDQTQVSTLVQGTLGYLDPEYFQTSQLTEKSDVYSFGVVLAELMTCKKPLSNTKSDEDQKSLATFFVVSLKENRLFQIMDPRVLREGSLEQIRIVGELVKRCLKLQGEERPTMKEVAMELESLRKLSKHPWAEQEVEEEEIGLMSEQTSDLYSVRVSPDLSTGEYTGPQSLGSTPLIYPDHDPR</sequence>
<dbReference type="PROSITE" id="PS00010">
    <property type="entry name" value="ASX_HYDROXYL"/>
    <property type="match status" value="3"/>
</dbReference>
<feature type="binding site" evidence="20">
    <location>
        <position position="441"/>
    </location>
    <ligand>
        <name>ATP</name>
        <dbReference type="ChEBI" id="CHEBI:30616"/>
    </ligand>
</feature>
<dbReference type="GO" id="GO:0004674">
    <property type="term" value="F:protein serine/threonine kinase activity"/>
    <property type="evidence" value="ECO:0007669"/>
    <property type="project" value="UniProtKB-KW"/>
</dbReference>